<dbReference type="SMART" id="SM00871">
    <property type="entry name" value="AraC_E_bind"/>
    <property type="match status" value="1"/>
</dbReference>
<dbReference type="PROSITE" id="PS01124">
    <property type="entry name" value="HTH_ARAC_FAMILY_2"/>
    <property type="match status" value="1"/>
</dbReference>
<sequence length="286" mass="33000">MMKQKKTTQEEYQKCVNKVVDYINLHLGEEIDLKSLAGISNFSPFYFHRIMKAFLGEPVGTFIVRTRTEAAARLLRYSDLPIADIAYRIGYSSPSSLSKVFRQFYGISPLAYRNNKNFVIMRPAIIRPDLKLEKEVRNVPARDLIYIRLTGDYKLNDYAGTWGRLYQFVMEQELPMGECSPLCIYHDDPKVTPTDKLRTDVCMVLPCNATPKGEIGYKQLPAGRYAIFLYKGTYENLQAVYDTIYGKYLPEMECTLRDEASAERYLNNPRDTAPEDLLTEIYIPVE</sequence>
<evidence type="ECO:0000313" key="5">
    <source>
        <dbReference type="EMBL" id="MBB4042305.1"/>
    </source>
</evidence>
<keyword evidence="3" id="KW-0804">Transcription</keyword>
<keyword evidence="1" id="KW-0805">Transcription regulation</keyword>
<gene>
    <name evidence="5" type="ORF">GGR06_000064</name>
</gene>
<dbReference type="AlphaFoldDB" id="A0A840D0H3"/>
<dbReference type="PRINTS" id="PR00032">
    <property type="entry name" value="HTHARAC"/>
</dbReference>
<dbReference type="InterPro" id="IPR050908">
    <property type="entry name" value="SmbC-like"/>
</dbReference>
<dbReference type="InterPro" id="IPR029442">
    <property type="entry name" value="GyrI-like"/>
</dbReference>
<comment type="caution">
    <text evidence="5">The sequence shown here is derived from an EMBL/GenBank/DDBJ whole genome shotgun (WGS) entry which is preliminary data.</text>
</comment>
<dbReference type="EMBL" id="JACIER010000001">
    <property type="protein sequence ID" value="MBB4042305.1"/>
    <property type="molecule type" value="Genomic_DNA"/>
</dbReference>
<dbReference type="GO" id="GO:0043565">
    <property type="term" value="F:sequence-specific DNA binding"/>
    <property type="evidence" value="ECO:0007669"/>
    <property type="project" value="InterPro"/>
</dbReference>
<evidence type="ECO:0000256" key="1">
    <source>
        <dbReference type="ARBA" id="ARBA00023015"/>
    </source>
</evidence>
<dbReference type="PANTHER" id="PTHR40055">
    <property type="entry name" value="TRANSCRIPTIONAL REGULATOR YGIV-RELATED"/>
    <property type="match status" value="1"/>
</dbReference>
<dbReference type="GO" id="GO:0003700">
    <property type="term" value="F:DNA-binding transcription factor activity"/>
    <property type="evidence" value="ECO:0007669"/>
    <property type="project" value="InterPro"/>
</dbReference>
<dbReference type="SUPFAM" id="SSF55136">
    <property type="entry name" value="Probable bacterial effector-binding domain"/>
    <property type="match status" value="1"/>
</dbReference>
<dbReference type="Gene3D" id="3.20.80.10">
    <property type="entry name" value="Regulatory factor, effector binding domain"/>
    <property type="match status" value="1"/>
</dbReference>
<feature type="domain" description="HTH araC/xylS-type" evidence="4">
    <location>
        <begin position="17"/>
        <end position="115"/>
    </location>
</feature>
<keyword evidence="2" id="KW-0238">DNA-binding</keyword>
<name>A0A840D0H3_9BACE</name>
<dbReference type="SMART" id="SM00342">
    <property type="entry name" value="HTH_ARAC"/>
    <property type="match status" value="1"/>
</dbReference>
<dbReference type="Pfam" id="PF12833">
    <property type="entry name" value="HTH_18"/>
    <property type="match status" value="1"/>
</dbReference>
<proteinExistence type="predicted"/>
<evidence type="ECO:0000259" key="4">
    <source>
        <dbReference type="PROSITE" id="PS01124"/>
    </source>
</evidence>
<dbReference type="InterPro" id="IPR011256">
    <property type="entry name" value="Reg_factor_effector_dom_sf"/>
</dbReference>
<protein>
    <submittedName>
        <fullName evidence="5">AraC family transcriptional regulator</fullName>
    </submittedName>
</protein>
<reference evidence="5" key="1">
    <citation type="submission" date="2020-08" db="EMBL/GenBank/DDBJ databases">
        <title>Genomic Encyclopedia of Type Strains, Phase IV (KMG-IV): sequencing the most valuable type-strain genomes for metagenomic binning, comparative biology and taxonomic classification.</title>
        <authorList>
            <person name="Goeker M."/>
        </authorList>
    </citation>
    <scope>NUCLEOTIDE SEQUENCE [LARGE SCALE GENOMIC DNA]</scope>
    <source>
        <strain evidence="5">DSM 105720</strain>
    </source>
</reference>
<dbReference type="InterPro" id="IPR009057">
    <property type="entry name" value="Homeodomain-like_sf"/>
</dbReference>
<accession>A0A840D0H3</accession>
<dbReference type="InterPro" id="IPR018060">
    <property type="entry name" value="HTH_AraC"/>
</dbReference>
<dbReference type="PANTHER" id="PTHR40055:SF1">
    <property type="entry name" value="TRANSCRIPTIONAL REGULATOR YGIV-RELATED"/>
    <property type="match status" value="1"/>
</dbReference>
<evidence type="ECO:0000256" key="3">
    <source>
        <dbReference type="ARBA" id="ARBA00023163"/>
    </source>
</evidence>
<organism evidence="5 6">
    <name type="scientific">Bacteroides reticulotermitis</name>
    <dbReference type="NCBI Taxonomy" id="1133319"/>
    <lineage>
        <taxon>Bacteria</taxon>
        <taxon>Pseudomonadati</taxon>
        <taxon>Bacteroidota</taxon>
        <taxon>Bacteroidia</taxon>
        <taxon>Bacteroidales</taxon>
        <taxon>Bacteroidaceae</taxon>
        <taxon>Bacteroides</taxon>
    </lineage>
</organism>
<dbReference type="SUPFAM" id="SSF46689">
    <property type="entry name" value="Homeodomain-like"/>
    <property type="match status" value="2"/>
</dbReference>
<evidence type="ECO:0000256" key="2">
    <source>
        <dbReference type="ARBA" id="ARBA00023125"/>
    </source>
</evidence>
<dbReference type="InterPro" id="IPR010499">
    <property type="entry name" value="AraC_E-bd"/>
</dbReference>
<dbReference type="Gene3D" id="1.10.10.60">
    <property type="entry name" value="Homeodomain-like"/>
    <property type="match status" value="2"/>
</dbReference>
<dbReference type="Pfam" id="PF06445">
    <property type="entry name" value="GyrI-like"/>
    <property type="match status" value="1"/>
</dbReference>
<evidence type="ECO:0000313" key="6">
    <source>
        <dbReference type="Proteomes" id="UP000560658"/>
    </source>
</evidence>
<dbReference type="InterPro" id="IPR020449">
    <property type="entry name" value="Tscrpt_reg_AraC-type_HTH"/>
</dbReference>
<keyword evidence="6" id="KW-1185">Reference proteome</keyword>
<dbReference type="Proteomes" id="UP000560658">
    <property type="component" value="Unassembled WGS sequence"/>
</dbReference>